<accession>A0A3L6TM06</accession>
<organism evidence="3 4">
    <name type="scientific">Panicum miliaceum</name>
    <name type="common">Proso millet</name>
    <name type="synonym">Broomcorn millet</name>
    <dbReference type="NCBI Taxonomy" id="4540"/>
    <lineage>
        <taxon>Eukaryota</taxon>
        <taxon>Viridiplantae</taxon>
        <taxon>Streptophyta</taxon>
        <taxon>Embryophyta</taxon>
        <taxon>Tracheophyta</taxon>
        <taxon>Spermatophyta</taxon>
        <taxon>Magnoliopsida</taxon>
        <taxon>Liliopsida</taxon>
        <taxon>Poales</taxon>
        <taxon>Poaceae</taxon>
        <taxon>PACMAD clade</taxon>
        <taxon>Panicoideae</taxon>
        <taxon>Panicodae</taxon>
        <taxon>Paniceae</taxon>
        <taxon>Panicinae</taxon>
        <taxon>Panicum</taxon>
        <taxon>Panicum sect. Panicum</taxon>
    </lineage>
</organism>
<name>A0A3L6TM06_PANMI</name>
<evidence type="ECO:0000259" key="2">
    <source>
        <dbReference type="Pfam" id="PF23622"/>
    </source>
</evidence>
<dbReference type="CDD" id="cd22160">
    <property type="entry name" value="F-box_AtFBL13-like"/>
    <property type="match status" value="1"/>
</dbReference>
<dbReference type="InterPro" id="IPR053772">
    <property type="entry name" value="At1g61320/At1g61330-like"/>
</dbReference>
<dbReference type="STRING" id="4540.A0A3L6TM06"/>
<gene>
    <name evidence="3" type="ORF">C2845_PM01G28630</name>
</gene>
<dbReference type="Proteomes" id="UP000275267">
    <property type="component" value="Unassembled WGS sequence"/>
</dbReference>
<evidence type="ECO:0000313" key="4">
    <source>
        <dbReference type="Proteomes" id="UP000275267"/>
    </source>
</evidence>
<evidence type="ECO:0000259" key="1">
    <source>
        <dbReference type="Pfam" id="PF00646"/>
    </source>
</evidence>
<feature type="domain" description="At1g61320/AtMIF1 LRR" evidence="2">
    <location>
        <begin position="71"/>
        <end position="180"/>
    </location>
</feature>
<protein>
    <submittedName>
        <fullName evidence="3">F-box/FBD/LRR-repeat protein</fullName>
    </submittedName>
</protein>
<keyword evidence="4" id="KW-1185">Reference proteome</keyword>
<proteinExistence type="predicted"/>
<feature type="non-terminal residue" evidence="3">
    <location>
        <position position="1"/>
    </location>
</feature>
<dbReference type="Pfam" id="PF23622">
    <property type="entry name" value="LRR_At1g61320_AtMIF1"/>
    <property type="match status" value="2"/>
</dbReference>
<feature type="domain" description="F-box" evidence="1">
    <location>
        <begin position="1"/>
        <end position="34"/>
    </location>
</feature>
<dbReference type="PANTHER" id="PTHR34145:SF61">
    <property type="entry name" value="OS07G0161500 PROTEIN"/>
    <property type="match status" value="1"/>
</dbReference>
<sequence>DILSRILSELPINDAIRTCILSRKWKYVWCSHNNLTFNSATMRKHYFKSTTRYGYGILSDNEFIMRVDKMLHQHSGLGVERMEVKFRLHNKHAYYNNRWVNFAIASKTKELIIQLFGWAKLLVPRDISCGRVIEEPYNLPSQLFDAGNGSYLQYLELTCVSLQLPADFNGFRNLKRLTLVDRMNLPRRLFKFNYLRHLNLELVIVGEEDRETDVLDYAQVLEVAPFIQKLELRMWMNCRDQPYRKENGELRRRPRHQHSHLRLVRISGFFGHKDQVELALRILGSSVNLEKMEITPMIEITGLLEAAMQSYRMTSYADGYRVATEFVCKEDRRSVVQVVKASFPYDPYLTPAMEEVEHEGP</sequence>
<reference evidence="4" key="1">
    <citation type="journal article" date="2019" name="Nat. Commun.">
        <title>The genome of broomcorn millet.</title>
        <authorList>
            <person name="Zou C."/>
            <person name="Miki D."/>
            <person name="Li D."/>
            <person name="Tang Q."/>
            <person name="Xiao L."/>
            <person name="Rajput S."/>
            <person name="Deng P."/>
            <person name="Jia W."/>
            <person name="Huang R."/>
            <person name="Zhang M."/>
            <person name="Sun Y."/>
            <person name="Hu J."/>
            <person name="Fu X."/>
            <person name="Schnable P.S."/>
            <person name="Li F."/>
            <person name="Zhang H."/>
            <person name="Feng B."/>
            <person name="Zhu X."/>
            <person name="Liu R."/>
            <person name="Schnable J.C."/>
            <person name="Zhu J.-K."/>
            <person name="Zhang H."/>
        </authorList>
    </citation>
    <scope>NUCLEOTIDE SEQUENCE [LARGE SCALE GENOMIC DNA]</scope>
</reference>
<dbReference type="AlphaFoldDB" id="A0A3L6TM06"/>
<dbReference type="InterPro" id="IPR055357">
    <property type="entry name" value="LRR_At1g61320_AtMIF1"/>
</dbReference>
<dbReference type="SUPFAM" id="SSF81383">
    <property type="entry name" value="F-box domain"/>
    <property type="match status" value="1"/>
</dbReference>
<feature type="domain" description="At1g61320/AtMIF1 LRR" evidence="2">
    <location>
        <begin position="183"/>
        <end position="294"/>
    </location>
</feature>
<dbReference type="OrthoDB" id="778457at2759"/>
<dbReference type="InterPro" id="IPR001810">
    <property type="entry name" value="F-box_dom"/>
</dbReference>
<dbReference type="InterPro" id="IPR053781">
    <property type="entry name" value="F-box_AtFBL13-like"/>
</dbReference>
<dbReference type="Pfam" id="PF00646">
    <property type="entry name" value="F-box"/>
    <property type="match status" value="1"/>
</dbReference>
<dbReference type="EMBL" id="PQIB02000001">
    <property type="protein sequence ID" value="RLN41229.1"/>
    <property type="molecule type" value="Genomic_DNA"/>
</dbReference>
<comment type="caution">
    <text evidence="3">The sequence shown here is derived from an EMBL/GenBank/DDBJ whole genome shotgun (WGS) entry which is preliminary data.</text>
</comment>
<dbReference type="PANTHER" id="PTHR34145">
    <property type="entry name" value="OS02G0105600 PROTEIN"/>
    <property type="match status" value="1"/>
</dbReference>
<evidence type="ECO:0000313" key="3">
    <source>
        <dbReference type="EMBL" id="RLN41229.1"/>
    </source>
</evidence>
<dbReference type="InterPro" id="IPR036047">
    <property type="entry name" value="F-box-like_dom_sf"/>
</dbReference>